<dbReference type="EMBL" id="BMBA01000002">
    <property type="protein sequence ID" value="GFZ32447.1"/>
    <property type="molecule type" value="Genomic_DNA"/>
</dbReference>
<protein>
    <submittedName>
        <fullName evidence="1">Uncharacterized protein</fullName>
    </submittedName>
</protein>
<evidence type="ECO:0000313" key="2">
    <source>
        <dbReference type="Proteomes" id="UP000663802"/>
    </source>
</evidence>
<organism evidence="1 2">
    <name type="scientific">Clostridium zeae</name>
    <dbReference type="NCBI Taxonomy" id="2759022"/>
    <lineage>
        <taxon>Bacteria</taxon>
        <taxon>Bacillati</taxon>
        <taxon>Bacillota</taxon>
        <taxon>Clostridia</taxon>
        <taxon>Eubacteriales</taxon>
        <taxon>Clostridiaceae</taxon>
        <taxon>Clostridium</taxon>
    </lineage>
</organism>
<comment type="caution">
    <text evidence="1">The sequence shown here is derived from an EMBL/GenBank/DDBJ whole genome shotgun (WGS) entry which is preliminary data.</text>
</comment>
<name>A0ABQ1ECB2_9CLOT</name>
<gene>
    <name evidence="1" type="ORF">CSC2_29730</name>
</gene>
<keyword evidence="2" id="KW-1185">Reference proteome</keyword>
<dbReference type="Proteomes" id="UP000663802">
    <property type="component" value="Unassembled WGS sequence"/>
</dbReference>
<reference evidence="1 2" key="1">
    <citation type="journal article" date="2021" name="Int. J. Syst. Evol. Microbiol.">
        <title>Clostridium zeae sp. nov., isolated from corn silage.</title>
        <authorList>
            <person name="Kobayashi H."/>
            <person name="Tanizawa Y."/>
            <person name="Yagura M."/>
            <person name="Sakamoto M."/>
            <person name="Ohkuma M."/>
            <person name="Tohno M."/>
        </authorList>
    </citation>
    <scope>NUCLEOTIDE SEQUENCE [LARGE SCALE GENOMIC DNA]</scope>
    <source>
        <strain evidence="1 2">CSC2</strain>
    </source>
</reference>
<sequence>MFILFFYCIGKYKILKLYKPRYFNGFKSFLWRYSKNKTYSPTKFSSYSFGKADALKKLAEEGRFSDFFIS</sequence>
<proteinExistence type="predicted"/>
<evidence type="ECO:0000313" key="1">
    <source>
        <dbReference type="EMBL" id="GFZ32447.1"/>
    </source>
</evidence>
<accession>A0ABQ1ECB2</accession>